<evidence type="ECO:0000256" key="7">
    <source>
        <dbReference type="ARBA" id="ARBA00022989"/>
    </source>
</evidence>
<feature type="transmembrane region" description="Helical" evidence="10">
    <location>
        <begin position="7"/>
        <end position="28"/>
    </location>
</feature>
<gene>
    <name evidence="11" type="ORF">TTAC_LOCUS2710</name>
</gene>
<evidence type="ECO:0000256" key="8">
    <source>
        <dbReference type="ARBA" id="ARBA00023034"/>
    </source>
</evidence>
<comment type="subcellular location">
    <subcellularLocation>
        <location evidence="1 10">Golgi apparatus membrane</location>
        <topology evidence="1 10">Single-pass type II membrane protein</topology>
    </subcellularLocation>
</comment>
<dbReference type="GO" id="GO:0000139">
    <property type="term" value="C:Golgi membrane"/>
    <property type="evidence" value="ECO:0007669"/>
    <property type="project" value="UniProtKB-SubCell"/>
</dbReference>
<dbReference type="GO" id="GO:0008194">
    <property type="term" value="F:UDP-glycosyltransferase activity"/>
    <property type="evidence" value="ECO:0007669"/>
    <property type="project" value="TreeGrafter"/>
</dbReference>
<dbReference type="Gene3D" id="3.90.550.50">
    <property type="match status" value="1"/>
</dbReference>
<organism evidence="13">
    <name type="scientific">Hydatigena taeniaeformis</name>
    <name type="common">Feline tapeworm</name>
    <name type="synonym">Taenia taeniaeformis</name>
    <dbReference type="NCBI Taxonomy" id="6205"/>
    <lineage>
        <taxon>Eukaryota</taxon>
        <taxon>Metazoa</taxon>
        <taxon>Spiralia</taxon>
        <taxon>Lophotrochozoa</taxon>
        <taxon>Platyhelminthes</taxon>
        <taxon>Cestoda</taxon>
        <taxon>Eucestoda</taxon>
        <taxon>Cyclophyllidea</taxon>
        <taxon>Taeniidae</taxon>
        <taxon>Hydatigera</taxon>
    </lineage>
</organism>
<evidence type="ECO:0000256" key="9">
    <source>
        <dbReference type="ARBA" id="ARBA00023136"/>
    </source>
</evidence>
<evidence type="ECO:0000256" key="5">
    <source>
        <dbReference type="ARBA" id="ARBA00022692"/>
    </source>
</evidence>
<keyword evidence="7 10" id="KW-1133">Transmembrane helix</keyword>
<evidence type="ECO:0000256" key="2">
    <source>
        <dbReference type="ARBA" id="ARBA00008661"/>
    </source>
</evidence>
<keyword evidence="8 10" id="KW-0333">Golgi apparatus</keyword>
<reference evidence="11 12" key="2">
    <citation type="submission" date="2018-11" db="EMBL/GenBank/DDBJ databases">
        <authorList>
            <consortium name="Pathogen Informatics"/>
        </authorList>
    </citation>
    <scope>NUCLEOTIDE SEQUENCE [LARGE SCALE GENOMIC DNA]</scope>
</reference>
<evidence type="ECO:0000313" key="13">
    <source>
        <dbReference type="WBParaSite" id="TTAC_0000272501-mRNA-1"/>
    </source>
</evidence>
<keyword evidence="5 10" id="KW-0812">Transmembrane</keyword>
<dbReference type="EMBL" id="UYWX01001414">
    <property type="protein sequence ID" value="VDM20956.1"/>
    <property type="molecule type" value="Genomic_DNA"/>
</dbReference>
<dbReference type="AlphaFoldDB" id="A0A0R3WPN5"/>
<evidence type="ECO:0000256" key="4">
    <source>
        <dbReference type="ARBA" id="ARBA00022679"/>
    </source>
</evidence>
<reference evidence="13" key="1">
    <citation type="submission" date="2017-02" db="UniProtKB">
        <authorList>
            <consortium name="WormBaseParasite"/>
        </authorList>
    </citation>
    <scope>IDENTIFICATION</scope>
</reference>
<dbReference type="Pfam" id="PF01762">
    <property type="entry name" value="Galactosyl_T"/>
    <property type="match status" value="1"/>
</dbReference>
<dbReference type="OrthoDB" id="2139606at2759"/>
<accession>A0A0R3WPN5</accession>
<keyword evidence="3 10" id="KW-0328">Glycosyltransferase</keyword>
<evidence type="ECO:0000256" key="6">
    <source>
        <dbReference type="ARBA" id="ARBA00022968"/>
    </source>
</evidence>
<dbReference type="Proteomes" id="UP000274429">
    <property type="component" value="Unassembled WGS sequence"/>
</dbReference>
<proteinExistence type="inferred from homology"/>
<dbReference type="EC" id="2.4.1.-" evidence="10"/>
<dbReference type="GO" id="GO:0016758">
    <property type="term" value="F:hexosyltransferase activity"/>
    <property type="evidence" value="ECO:0007669"/>
    <property type="project" value="InterPro"/>
</dbReference>
<protein>
    <recommendedName>
        <fullName evidence="10">Hexosyltransferase</fullName>
        <ecNumber evidence="10">2.4.1.-</ecNumber>
    </recommendedName>
</protein>
<comment type="similarity">
    <text evidence="2 10">Belongs to the glycosyltransferase 31 family.</text>
</comment>
<dbReference type="WBParaSite" id="TTAC_0000272501-mRNA-1">
    <property type="protein sequence ID" value="TTAC_0000272501-mRNA-1"/>
    <property type="gene ID" value="TTAC_0000272501"/>
</dbReference>
<dbReference type="STRING" id="6205.A0A0R3WPN5"/>
<keyword evidence="6 10" id="KW-0735">Signal-anchor</keyword>
<name>A0A0R3WPN5_HYDTA</name>
<keyword evidence="4" id="KW-0808">Transferase</keyword>
<dbReference type="InterPro" id="IPR002659">
    <property type="entry name" value="Glyco_trans_31"/>
</dbReference>
<keyword evidence="12" id="KW-1185">Reference proteome</keyword>
<evidence type="ECO:0000256" key="3">
    <source>
        <dbReference type="ARBA" id="ARBA00022676"/>
    </source>
</evidence>
<dbReference type="PANTHER" id="PTHR11214">
    <property type="entry name" value="BETA-1,3-N-ACETYLGLUCOSAMINYLTRANSFERASE"/>
    <property type="match status" value="1"/>
</dbReference>
<sequence>MLRTSRIITKIFCCINIGLIIVFVWNSLERVDNFNRTTFPCSKPIPCRWPPVVLDDIRTNTSTYNFTICLKLKANTSRNNSLITYPIESLFRNTGTGKMVSFREISDYSRPIWRLAIYPNVWRTYPQDVPIHDIIKAVKSGSPVSAMPEYNFPINILNTSRSVCAGRIKHDLVIIVKSGIFGWEKRDLFRAFIEGQRDLNPNIKIGVVFSIGLPRQHGGRLFNRNGYTTILRGPVGDMMDAYAGRGNEVMQKIAEEIRKYDDIILADYEDTYYNLTWKTVTNLRWLSAFCDKLQNDMFMIIDDDHRVNVSMLMRFLATVPRHIKRTSLLGRIARNDGAFRSPLSKLYLAFQEIPWDIMCPYPRGFCQLIGADIVDDMAIGSAYTRYNYIHEDVYLGLLAFKLGIPLHNVYTMFDHREYERRWPPNASFMVVESRYWDTH</sequence>
<evidence type="ECO:0000313" key="11">
    <source>
        <dbReference type="EMBL" id="VDM20956.1"/>
    </source>
</evidence>
<keyword evidence="9 10" id="KW-0472">Membrane</keyword>
<dbReference type="GO" id="GO:0006493">
    <property type="term" value="P:protein O-linked glycosylation"/>
    <property type="evidence" value="ECO:0007669"/>
    <property type="project" value="TreeGrafter"/>
</dbReference>
<evidence type="ECO:0000256" key="10">
    <source>
        <dbReference type="RuleBase" id="RU363063"/>
    </source>
</evidence>
<dbReference type="PANTHER" id="PTHR11214:SF349">
    <property type="entry name" value="BETA-1,3-GALACTOSYLTRANSFERASE BRN"/>
    <property type="match status" value="1"/>
</dbReference>
<evidence type="ECO:0000256" key="1">
    <source>
        <dbReference type="ARBA" id="ARBA00004323"/>
    </source>
</evidence>
<evidence type="ECO:0000313" key="12">
    <source>
        <dbReference type="Proteomes" id="UP000274429"/>
    </source>
</evidence>